<evidence type="ECO:0000256" key="4">
    <source>
        <dbReference type="ARBA" id="ARBA00023038"/>
    </source>
</evidence>
<dbReference type="GO" id="GO:0046872">
    <property type="term" value="F:metal ion binding"/>
    <property type="evidence" value="ECO:0007669"/>
    <property type="project" value="UniProtKB-KW"/>
</dbReference>
<dbReference type="SUPFAM" id="SSF57716">
    <property type="entry name" value="Glucocorticoid receptor-like (DNA-binding domain)"/>
    <property type="match status" value="3"/>
</dbReference>
<dbReference type="PANTHER" id="PTHR24207">
    <property type="entry name" value="ZYX102 PROTEIN"/>
    <property type="match status" value="1"/>
</dbReference>
<keyword evidence="2" id="KW-0677">Repeat</keyword>
<evidence type="ECO:0000256" key="6">
    <source>
        <dbReference type="SAM" id="MobiDB-lite"/>
    </source>
</evidence>
<protein>
    <submittedName>
        <fullName evidence="9">Zyxin (inferred by orthology to a human protein)</fullName>
    </submittedName>
</protein>
<keyword evidence="3 5" id="KW-0862">Zinc</keyword>
<evidence type="ECO:0000256" key="1">
    <source>
        <dbReference type="ARBA" id="ARBA00022723"/>
    </source>
</evidence>
<dbReference type="PROSITE" id="PS00478">
    <property type="entry name" value="LIM_DOMAIN_1"/>
    <property type="match status" value="1"/>
</dbReference>
<dbReference type="PROSITE" id="PS50023">
    <property type="entry name" value="LIM_DOMAIN_2"/>
    <property type="match status" value="2"/>
</dbReference>
<dbReference type="CDD" id="cd08368">
    <property type="entry name" value="LIM"/>
    <property type="match status" value="1"/>
</dbReference>
<reference evidence="8" key="1">
    <citation type="submission" date="2014-07" db="EMBL/GenBank/DDBJ databases">
        <authorList>
            <person name="Martin A.A"/>
            <person name="De Silva N."/>
        </authorList>
    </citation>
    <scope>NUCLEOTIDE SEQUENCE</scope>
</reference>
<dbReference type="STRING" id="75913.A0A0K0FCR8"/>
<dbReference type="AlphaFoldDB" id="A0A0K0FCR8"/>
<dbReference type="GO" id="GO:0001725">
    <property type="term" value="C:stress fiber"/>
    <property type="evidence" value="ECO:0007669"/>
    <property type="project" value="TreeGrafter"/>
</dbReference>
<dbReference type="GO" id="GO:0098609">
    <property type="term" value="P:cell-cell adhesion"/>
    <property type="evidence" value="ECO:0007669"/>
    <property type="project" value="TreeGrafter"/>
</dbReference>
<feature type="domain" description="LIM zinc-binding" evidence="7">
    <location>
        <begin position="597"/>
        <end position="666"/>
    </location>
</feature>
<dbReference type="Proteomes" id="UP000035680">
    <property type="component" value="Unassembled WGS sequence"/>
</dbReference>
<dbReference type="Pfam" id="PF00412">
    <property type="entry name" value="LIM"/>
    <property type="match status" value="3"/>
</dbReference>
<name>A0A0K0FCR8_STRVS</name>
<dbReference type="PANTHER" id="PTHR24207:SF2">
    <property type="entry name" value="ZYX102 PROTEIN"/>
    <property type="match status" value="1"/>
</dbReference>
<dbReference type="SMART" id="SM00132">
    <property type="entry name" value="LIM"/>
    <property type="match status" value="3"/>
</dbReference>
<feature type="region of interest" description="Disordered" evidence="6">
    <location>
        <begin position="126"/>
        <end position="157"/>
    </location>
</feature>
<evidence type="ECO:0000313" key="9">
    <source>
        <dbReference type="WBParaSite" id="SVE_0663300.2"/>
    </source>
</evidence>
<evidence type="ECO:0000256" key="3">
    <source>
        <dbReference type="ARBA" id="ARBA00022833"/>
    </source>
</evidence>
<organism evidence="8 9">
    <name type="scientific">Strongyloides venezuelensis</name>
    <name type="common">Threadworm</name>
    <dbReference type="NCBI Taxonomy" id="75913"/>
    <lineage>
        <taxon>Eukaryota</taxon>
        <taxon>Metazoa</taxon>
        <taxon>Ecdysozoa</taxon>
        <taxon>Nematoda</taxon>
        <taxon>Chromadorea</taxon>
        <taxon>Rhabditida</taxon>
        <taxon>Tylenchina</taxon>
        <taxon>Panagrolaimomorpha</taxon>
        <taxon>Strongyloidoidea</taxon>
        <taxon>Strongyloididae</taxon>
        <taxon>Strongyloides</taxon>
    </lineage>
</organism>
<dbReference type="GO" id="GO:0005925">
    <property type="term" value="C:focal adhesion"/>
    <property type="evidence" value="ECO:0007669"/>
    <property type="project" value="TreeGrafter"/>
</dbReference>
<feature type="domain" description="LIM zinc-binding" evidence="7">
    <location>
        <begin position="477"/>
        <end position="538"/>
    </location>
</feature>
<keyword evidence="8" id="KW-1185">Reference proteome</keyword>
<proteinExistence type="predicted"/>
<dbReference type="WBParaSite" id="SVE_0663300.2">
    <property type="protein sequence ID" value="SVE_0663300.2"/>
    <property type="gene ID" value="SVE_0663300"/>
</dbReference>
<dbReference type="FunFam" id="2.10.110.10:FF:000057">
    <property type="entry name" value="Zyxin"/>
    <property type="match status" value="1"/>
</dbReference>
<evidence type="ECO:0000256" key="2">
    <source>
        <dbReference type="ARBA" id="ARBA00022737"/>
    </source>
</evidence>
<evidence type="ECO:0000259" key="7">
    <source>
        <dbReference type="PROSITE" id="PS50023"/>
    </source>
</evidence>
<sequence length="666" mass="76423">MSYLSPLPFYPVPRDRLRRSSSVVDIRRNQKFEDAIESIKEECHIPRRHLLHPLYSNPQRYYHLANGHQRIVTETEIYPKLVTTPRGKPSFGVHPQTLQHAAASLRKTEHGQQILSCREPEQLCERQTEFSPPGNRKNFTENEQLRQSPSRKSFLATGSCYNNPSSIPFNNRNSNLLGNSNAATSKYEEKFLQKPKTDDFLSSFNDEFLSNPKSYSNLHNSQQHISNDTSPTYPTPSNQALKYIPIHTKNTSIITNPHNNSQTIKTTYSYSNYDSNNEQTSKTNNYPFQQSFNSFKNSSFNHQPPNATFVDNNYIRDPKALIHEFATKTYVSEINNSNDSGDISMTLPRISRNKREKSFVEELRDSSLTDSQRYQNQFQKSILQDNPLPKSFNNFYQTNLSNKGTDEVNNLIRDMQIKLSSPIDLNITPENNKNSTNYIRTESSSNYTTSQYSTMSSNRIENDNFIVEQNKVERTSYICYKCNQVIQLDRPGVTALGNFYHVECFVCEGCGKQLAGSSFYNVQGKCFCEVDYVNSLEKCLKCHLPIKQKILRALGGAYHPECFVCHHCSKSLDGIGFTTNKENEPHCMHCFHEKYSPRCATCLKPIAPAHNETEVPRIIAMDKSYHVECYRCEDCGLQLNSKIEGQGCYPIESRLFCKACNQKRLS</sequence>
<reference evidence="9" key="2">
    <citation type="submission" date="2015-08" db="UniProtKB">
        <authorList>
            <consortium name="WormBaseParasite"/>
        </authorList>
    </citation>
    <scope>IDENTIFICATION</scope>
</reference>
<evidence type="ECO:0000256" key="5">
    <source>
        <dbReference type="PROSITE-ProRule" id="PRU00125"/>
    </source>
</evidence>
<evidence type="ECO:0000313" key="8">
    <source>
        <dbReference type="Proteomes" id="UP000035680"/>
    </source>
</evidence>
<dbReference type="Gene3D" id="2.10.110.10">
    <property type="entry name" value="Cysteine Rich Protein"/>
    <property type="match status" value="3"/>
</dbReference>
<keyword evidence="4 5" id="KW-0440">LIM domain</keyword>
<keyword evidence="1 5" id="KW-0479">Metal-binding</keyword>
<accession>A0A0K0FCR8</accession>
<dbReference type="InterPro" id="IPR001781">
    <property type="entry name" value="Znf_LIM"/>
</dbReference>